<dbReference type="Pfam" id="PF20434">
    <property type="entry name" value="BD-FAE"/>
    <property type="match status" value="1"/>
</dbReference>
<dbReference type="InterPro" id="IPR050300">
    <property type="entry name" value="GDXG_lipolytic_enzyme"/>
</dbReference>
<gene>
    <name evidence="4" type="ORF">DWW57_11055</name>
</gene>
<organism evidence="4 5">
    <name type="scientific">Odoribacter splanchnicus</name>
    <dbReference type="NCBI Taxonomy" id="28118"/>
    <lineage>
        <taxon>Bacteria</taxon>
        <taxon>Pseudomonadati</taxon>
        <taxon>Bacteroidota</taxon>
        <taxon>Bacteroidia</taxon>
        <taxon>Bacteroidales</taxon>
        <taxon>Odoribacteraceae</taxon>
        <taxon>Odoribacter</taxon>
    </lineage>
</organism>
<evidence type="ECO:0000259" key="3">
    <source>
        <dbReference type="Pfam" id="PF20434"/>
    </source>
</evidence>
<accession>A0A412TPS2</accession>
<dbReference type="GO" id="GO:0016787">
    <property type="term" value="F:hydrolase activity"/>
    <property type="evidence" value="ECO:0007669"/>
    <property type="project" value="UniProtKB-KW"/>
</dbReference>
<feature type="domain" description="BD-FAE-like" evidence="3">
    <location>
        <begin position="68"/>
        <end position="263"/>
    </location>
</feature>
<dbReference type="EMBL" id="QRYC01000014">
    <property type="protein sequence ID" value="RGU55824.1"/>
    <property type="molecule type" value="Genomic_DNA"/>
</dbReference>
<feature type="signal peptide" evidence="2">
    <location>
        <begin position="1"/>
        <end position="27"/>
    </location>
</feature>
<sequence length="305" mass="33795">MFKAVKMKRLKFLLLSFVLGCAMLAGAQTPEVFPLWPQGVKENNGIKVDRTVDDQGGISNNSTAELLVFHPDPAKNTGKAVLICPGGGYTYLAMGYEGEEFAQWLVKQGITGIVLKYRMPNQHDRIPMTDALRAMKWIRSRSEEWGIDPAKVGIAGFSAGGHLASTVSTHFDSGKSGTTDRLEQYSSRPDFQILFYPVISMTAGLTHRGSREALLGKNPSAEAIAQYSNEQHVTAKTPPALLFHSDDDTVVPSMNSVVFYQALKKNKVPAVLYIFDKGGHGWGMRNNFEYHNQWTNLLANWLKKI</sequence>
<feature type="chain" id="PRO_5019198727" evidence="2">
    <location>
        <begin position="28"/>
        <end position="305"/>
    </location>
</feature>
<dbReference type="InterPro" id="IPR049492">
    <property type="entry name" value="BD-FAE-like_dom"/>
</dbReference>
<keyword evidence="2" id="KW-0732">Signal</keyword>
<comment type="caution">
    <text evidence="4">The sequence shown here is derived from an EMBL/GenBank/DDBJ whole genome shotgun (WGS) entry which is preliminary data.</text>
</comment>
<dbReference type="InterPro" id="IPR029058">
    <property type="entry name" value="AB_hydrolase_fold"/>
</dbReference>
<evidence type="ECO:0000256" key="1">
    <source>
        <dbReference type="ARBA" id="ARBA00022801"/>
    </source>
</evidence>
<dbReference type="Gene3D" id="3.40.50.1820">
    <property type="entry name" value="alpha/beta hydrolase"/>
    <property type="match status" value="1"/>
</dbReference>
<proteinExistence type="predicted"/>
<dbReference type="AlphaFoldDB" id="A0A412TPS2"/>
<evidence type="ECO:0000313" key="5">
    <source>
        <dbReference type="Proteomes" id="UP000284243"/>
    </source>
</evidence>
<evidence type="ECO:0000256" key="2">
    <source>
        <dbReference type="SAM" id="SignalP"/>
    </source>
</evidence>
<name>A0A412TPS2_9BACT</name>
<keyword evidence="1 4" id="KW-0378">Hydrolase</keyword>
<dbReference type="Proteomes" id="UP000284243">
    <property type="component" value="Unassembled WGS sequence"/>
</dbReference>
<reference evidence="4 5" key="1">
    <citation type="submission" date="2018-08" db="EMBL/GenBank/DDBJ databases">
        <title>A genome reference for cultivated species of the human gut microbiota.</title>
        <authorList>
            <person name="Zou Y."/>
            <person name="Xue W."/>
            <person name="Luo G."/>
        </authorList>
    </citation>
    <scope>NUCLEOTIDE SEQUENCE [LARGE SCALE GENOMIC DNA]</scope>
    <source>
        <strain evidence="4 5">AF16-14</strain>
    </source>
</reference>
<dbReference type="PANTHER" id="PTHR48081">
    <property type="entry name" value="AB HYDROLASE SUPERFAMILY PROTEIN C4A8.06C"/>
    <property type="match status" value="1"/>
</dbReference>
<dbReference type="PANTHER" id="PTHR48081:SF6">
    <property type="entry name" value="PEPTIDASE S9 PROLYL OLIGOPEPTIDASE CATALYTIC DOMAIN-CONTAINING PROTEIN"/>
    <property type="match status" value="1"/>
</dbReference>
<dbReference type="SUPFAM" id="SSF53474">
    <property type="entry name" value="alpha/beta-Hydrolases"/>
    <property type="match status" value="1"/>
</dbReference>
<protein>
    <submittedName>
        <fullName evidence="4">Alpha/beta hydrolase</fullName>
    </submittedName>
</protein>
<evidence type="ECO:0000313" key="4">
    <source>
        <dbReference type="EMBL" id="RGU55824.1"/>
    </source>
</evidence>